<dbReference type="Pfam" id="PF13472">
    <property type="entry name" value="Lipase_GDSL_2"/>
    <property type="match status" value="1"/>
</dbReference>
<evidence type="ECO:0000313" key="6">
    <source>
        <dbReference type="Proteomes" id="UP000215043"/>
    </source>
</evidence>
<feature type="disulfide bond" evidence="2">
    <location>
        <begin position="63"/>
        <end position="88"/>
    </location>
</feature>
<dbReference type="GO" id="GO:0004806">
    <property type="term" value="F:triacylglycerol lipase activity"/>
    <property type="evidence" value="ECO:0007669"/>
    <property type="project" value="TreeGrafter"/>
</dbReference>
<organism evidence="5 6">
    <name type="scientific">Actinopolyspora erythraea</name>
    <dbReference type="NCBI Taxonomy" id="414996"/>
    <lineage>
        <taxon>Bacteria</taxon>
        <taxon>Bacillati</taxon>
        <taxon>Actinomycetota</taxon>
        <taxon>Actinomycetes</taxon>
        <taxon>Actinopolysporales</taxon>
        <taxon>Actinopolysporaceae</taxon>
        <taxon>Actinopolyspora</taxon>
    </lineage>
</organism>
<dbReference type="Gene3D" id="3.40.50.1110">
    <property type="entry name" value="SGNH hydrolase"/>
    <property type="match status" value="1"/>
</dbReference>
<evidence type="ECO:0000256" key="3">
    <source>
        <dbReference type="SAM" id="SignalP"/>
    </source>
</evidence>
<dbReference type="RefSeq" id="WP_052428240.1">
    <property type="nucleotide sequence ID" value="NZ_CP022752.1"/>
</dbReference>
<gene>
    <name evidence="5" type="ORF">CDG81_15660</name>
</gene>
<keyword evidence="3" id="KW-0732">Signal</keyword>
<feature type="disulfide bond" evidence="2">
    <location>
        <begin position="186"/>
        <end position="233"/>
    </location>
</feature>
<sequence>MRKSALSNRCSAVLAAALLPFLAPVASAATTEDRADPVEYVALGDSYASGVGIGNYTPESGDCLRSPQAYPGLIADQGLVDSLDFVACGGAKTPDVINEQVAALSASTDVVTVSVGGNDAGFGEVVTTCTTGGDQACDDVVTEAENYATQQLPAELAGTYDAIAEAAPAARVAVVGYPRLFELGPCLSLLSEFERGRLNEAADTLNSVISEQAEAAGFSFRDVREEFAGHGVCGGQPWINGLSYPVEESFHPNAAGHEQGFLPEVAGFFDAQGSRVR</sequence>
<feature type="signal peptide" evidence="3">
    <location>
        <begin position="1"/>
        <end position="28"/>
    </location>
</feature>
<dbReference type="PANTHER" id="PTHR37981">
    <property type="entry name" value="LIPASE 2"/>
    <property type="match status" value="1"/>
</dbReference>
<dbReference type="InterPro" id="IPR037460">
    <property type="entry name" value="SEST-like"/>
</dbReference>
<dbReference type="AlphaFoldDB" id="A0A223RUA5"/>
<feature type="domain" description="SGNH hydrolase-type esterase" evidence="4">
    <location>
        <begin position="42"/>
        <end position="258"/>
    </location>
</feature>
<evidence type="ECO:0000256" key="1">
    <source>
        <dbReference type="PIRSR" id="PIRSR637460-1"/>
    </source>
</evidence>
<feature type="disulfide bond" evidence="2">
    <location>
        <begin position="129"/>
        <end position="137"/>
    </location>
</feature>
<dbReference type="InterPro" id="IPR036514">
    <property type="entry name" value="SGNH_hydro_sf"/>
</dbReference>
<evidence type="ECO:0000259" key="4">
    <source>
        <dbReference type="Pfam" id="PF13472"/>
    </source>
</evidence>
<keyword evidence="5" id="KW-0378">Hydrolase</keyword>
<feature type="active site" description="Nucleophile" evidence="1">
    <location>
        <position position="46"/>
    </location>
</feature>
<proteinExistence type="predicted"/>
<dbReference type="PANTHER" id="PTHR37981:SF1">
    <property type="entry name" value="SGNH HYDROLASE-TYPE ESTERASE DOMAIN-CONTAINING PROTEIN"/>
    <property type="match status" value="1"/>
</dbReference>
<reference evidence="5 6" key="1">
    <citation type="submission" date="2017-08" db="EMBL/GenBank/DDBJ databases">
        <title>The complete genome sequence of moderately halophilic actinomycete Actinopolyspora erythraea YIM 90600, the producer of novel erythromycin, novel actinopolysporins A-C and tubercidin.</title>
        <authorList>
            <person name="Yin M."/>
            <person name="Tang S."/>
        </authorList>
    </citation>
    <scope>NUCLEOTIDE SEQUENCE [LARGE SCALE GENOMIC DNA]</scope>
    <source>
        <strain evidence="5 6">YIM 90600</strain>
    </source>
</reference>
<protein>
    <submittedName>
        <fullName evidence="5">SGNH/GDSL hydrolase family protein</fullName>
    </submittedName>
</protein>
<dbReference type="InterPro" id="IPR013830">
    <property type="entry name" value="SGNH_hydro"/>
</dbReference>
<dbReference type="EMBL" id="CP022752">
    <property type="protein sequence ID" value="ASU79472.1"/>
    <property type="molecule type" value="Genomic_DNA"/>
</dbReference>
<dbReference type="KEGG" id="aey:CDG81_15660"/>
<feature type="chain" id="PRO_5011280203" evidence="3">
    <location>
        <begin position="29"/>
        <end position="277"/>
    </location>
</feature>
<keyword evidence="2" id="KW-1015">Disulfide bond</keyword>
<dbReference type="OrthoDB" id="5503950at2"/>
<dbReference type="GO" id="GO:0019433">
    <property type="term" value="P:triglyceride catabolic process"/>
    <property type="evidence" value="ECO:0007669"/>
    <property type="project" value="TreeGrafter"/>
</dbReference>
<name>A0A223RUA5_9ACTN</name>
<accession>A0A223RUA5</accession>
<dbReference type="CDD" id="cd01823">
    <property type="entry name" value="SEST_like"/>
    <property type="match status" value="1"/>
</dbReference>
<dbReference type="Proteomes" id="UP000215043">
    <property type="component" value="Chromosome"/>
</dbReference>
<dbReference type="SUPFAM" id="SSF52266">
    <property type="entry name" value="SGNH hydrolase"/>
    <property type="match status" value="1"/>
</dbReference>
<evidence type="ECO:0000313" key="5">
    <source>
        <dbReference type="EMBL" id="ASU79472.1"/>
    </source>
</evidence>
<feature type="active site" evidence="1">
    <location>
        <position position="251"/>
    </location>
</feature>
<evidence type="ECO:0000256" key="2">
    <source>
        <dbReference type="PIRSR" id="PIRSR637460-2"/>
    </source>
</evidence>